<protein>
    <recommendedName>
        <fullName evidence="5">WD40 repeat domain-containing protein</fullName>
    </recommendedName>
</protein>
<comment type="caution">
    <text evidence="3">The sequence shown here is derived from an EMBL/GenBank/DDBJ whole genome shotgun (WGS) entry which is preliminary data.</text>
</comment>
<evidence type="ECO:0000313" key="4">
    <source>
        <dbReference type="Proteomes" id="UP001501771"/>
    </source>
</evidence>
<organism evidence="3 4">
    <name type="scientific">Nocardioides koreensis</name>
    <dbReference type="NCBI Taxonomy" id="433651"/>
    <lineage>
        <taxon>Bacteria</taxon>
        <taxon>Bacillati</taxon>
        <taxon>Actinomycetota</taxon>
        <taxon>Actinomycetes</taxon>
        <taxon>Propionibacteriales</taxon>
        <taxon>Nocardioidaceae</taxon>
        <taxon>Nocardioides</taxon>
    </lineage>
</organism>
<feature type="chain" id="PRO_5047477093" description="WD40 repeat domain-containing protein" evidence="2">
    <location>
        <begin position="22"/>
        <end position="499"/>
    </location>
</feature>
<reference evidence="3 4" key="1">
    <citation type="journal article" date="2019" name="Int. J. Syst. Evol. Microbiol.">
        <title>The Global Catalogue of Microorganisms (GCM) 10K type strain sequencing project: providing services to taxonomists for standard genome sequencing and annotation.</title>
        <authorList>
            <consortium name="The Broad Institute Genomics Platform"/>
            <consortium name="The Broad Institute Genome Sequencing Center for Infectious Disease"/>
            <person name="Wu L."/>
            <person name="Ma J."/>
        </authorList>
    </citation>
    <scope>NUCLEOTIDE SEQUENCE [LARGE SCALE GENOMIC DNA]</scope>
    <source>
        <strain evidence="3 4">JCM 16022</strain>
    </source>
</reference>
<dbReference type="InterPro" id="IPR036322">
    <property type="entry name" value="WD40_repeat_dom_sf"/>
</dbReference>
<feature type="compositionally biased region" description="Polar residues" evidence="1">
    <location>
        <begin position="250"/>
        <end position="266"/>
    </location>
</feature>
<dbReference type="RefSeq" id="WP_344152346.1">
    <property type="nucleotide sequence ID" value="NZ_BAAAQR010000007.1"/>
</dbReference>
<evidence type="ECO:0000256" key="2">
    <source>
        <dbReference type="SAM" id="SignalP"/>
    </source>
</evidence>
<feature type="region of interest" description="Disordered" evidence="1">
    <location>
        <begin position="250"/>
        <end position="275"/>
    </location>
</feature>
<accession>A0ABN2ZU72</accession>
<feature type="region of interest" description="Disordered" evidence="1">
    <location>
        <begin position="25"/>
        <end position="44"/>
    </location>
</feature>
<evidence type="ECO:0000313" key="3">
    <source>
        <dbReference type="EMBL" id="GAA2147626.1"/>
    </source>
</evidence>
<keyword evidence="2" id="KW-0732">Signal</keyword>
<dbReference type="SUPFAM" id="SSF50978">
    <property type="entry name" value="WD40 repeat-like"/>
    <property type="match status" value="1"/>
</dbReference>
<feature type="signal peptide" evidence="2">
    <location>
        <begin position="1"/>
        <end position="21"/>
    </location>
</feature>
<sequence length="499" mass="53104">MRPVVALACSVLALGATLGVADPAAAHGDHTGPRHAQSALAGESGSALLSSPNVTHLSANPSQVGISGCFMRTAPILVTSGLDSVRVWDVSDAAHPQLTGTLPSAQFENEAMNCGERRTKHGTRRFALIGVDSVQASPDDIQHANVGGGELVVVDVTDPAAPHVLSRAPGTTSTHTVACVDQADCTYVYSAGEGSHFSIFDLRRLGRPREVDARPGKDGVQPYWSPTAGHKWNFDAAGIGTHTGWNGASMWRTTDPTHPRLITTTGRAGRGTDPRHPGWNDFILHNSFRPHARAFKPGSSPSFAHGNVLLTTEEDYEQTDCTQAGSFQTWWVKRLDGTRSAIVPLDKVELSDLGDFPLPRGAFCSSHWFDFRPGGIVAVGYYGGGTQFVDARDPRHLKSYGYAVWGASEVWDSMWVPVYDGHGRQTGARTNVVYAIDLVRGLDVYAVDVPGDGVGAVPSPSAVPAGTVADRAREGVVPLGLVGSAMALTVALRRRRRDP</sequence>
<gene>
    <name evidence="3" type="ORF">GCM10009844_24920</name>
</gene>
<keyword evidence="4" id="KW-1185">Reference proteome</keyword>
<name>A0ABN2ZU72_9ACTN</name>
<proteinExistence type="predicted"/>
<evidence type="ECO:0000256" key="1">
    <source>
        <dbReference type="SAM" id="MobiDB-lite"/>
    </source>
</evidence>
<dbReference type="Proteomes" id="UP001501771">
    <property type="component" value="Unassembled WGS sequence"/>
</dbReference>
<evidence type="ECO:0008006" key="5">
    <source>
        <dbReference type="Google" id="ProtNLM"/>
    </source>
</evidence>
<dbReference type="EMBL" id="BAAAQR010000007">
    <property type="protein sequence ID" value="GAA2147626.1"/>
    <property type="molecule type" value="Genomic_DNA"/>
</dbReference>